<proteinExistence type="predicted"/>
<dbReference type="AlphaFoldDB" id="A0A0C2FJR6"/>
<dbReference type="OrthoDB" id="5800121at2759"/>
<keyword evidence="2" id="KW-1185">Reference proteome</keyword>
<name>A0A0C2FJR6_9BILA</name>
<evidence type="ECO:0000313" key="2">
    <source>
        <dbReference type="Proteomes" id="UP000054047"/>
    </source>
</evidence>
<dbReference type="EMBL" id="KN756711">
    <property type="protein sequence ID" value="KIH48825.1"/>
    <property type="molecule type" value="Genomic_DNA"/>
</dbReference>
<dbReference type="Proteomes" id="UP000054047">
    <property type="component" value="Unassembled WGS sequence"/>
</dbReference>
<sequence>MAPITEKLAFDDRATCSVLTTVRAAELPPNLSKRPKVRPEQRWMNTLPASLKTAAKMDGEHPDQAHDRAKWRQGIRKTNAATNGTNNLVSLLAAAVDAVRVSGHTIQVSWSIEVFP</sequence>
<accession>A0A0C2FJR6</accession>
<gene>
    <name evidence="1" type="ORF">ANCDUO_21102</name>
</gene>
<evidence type="ECO:0000313" key="1">
    <source>
        <dbReference type="EMBL" id="KIH48825.1"/>
    </source>
</evidence>
<organism evidence="1 2">
    <name type="scientific">Ancylostoma duodenale</name>
    <dbReference type="NCBI Taxonomy" id="51022"/>
    <lineage>
        <taxon>Eukaryota</taxon>
        <taxon>Metazoa</taxon>
        <taxon>Ecdysozoa</taxon>
        <taxon>Nematoda</taxon>
        <taxon>Chromadorea</taxon>
        <taxon>Rhabditida</taxon>
        <taxon>Rhabditina</taxon>
        <taxon>Rhabditomorpha</taxon>
        <taxon>Strongyloidea</taxon>
        <taxon>Ancylostomatidae</taxon>
        <taxon>Ancylostomatinae</taxon>
        <taxon>Ancylostoma</taxon>
    </lineage>
</organism>
<reference evidence="1 2" key="1">
    <citation type="submission" date="2013-12" db="EMBL/GenBank/DDBJ databases">
        <title>Draft genome of the parsitic nematode Ancylostoma duodenale.</title>
        <authorList>
            <person name="Mitreva M."/>
        </authorList>
    </citation>
    <scope>NUCLEOTIDE SEQUENCE [LARGE SCALE GENOMIC DNA]</scope>
    <source>
        <strain evidence="1 2">Zhejiang</strain>
    </source>
</reference>
<protein>
    <submittedName>
        <fullName evidence="1">Uncharacterized protein</fullName>
    </submittedName>
</protein>